<evidence type="ECO:0000313" key="4">
    <source>
        <dbReference type="EMBL" id="CAB4867583.1"/>
    </source>
</evidence>
<keyword evidence="1" id="KW-1133">Transmembrane helix</keyword>
<proteinExistence type="predicted"/>
<evidence type="ECO:0000313" key="6">
    <source>
        <dbReference type="EMBL" id="CAB5059476.1"/>
    </source>
</evidence>
<keyword evidence="1" id="KW-0812">Transmembrane</keyword>
<sequence>MSIRRPVPAEHEDDLTAQAGWMYADLFLALMVIFLATISFVPELSNNVTRLRSSVVQPKSAYNYDKGLSLVYSTFDGAQIVSDIKNFESAEKLPKETDIIYVQVIGGYNPDTEVAGDGTLKALDFSLKLMSLDSKLFQQAATNLGSSDQIASGQVILRLTFAAKLKA</sequence>
<dbReference type="EMBL" id="CAFBLE010000005">
    <property type="protein sequence ID" value="CAB4867583.1"/>
    <property type="molecule type" value="Genomic_DNA"/>
</dbReference>
<gene>
    <name evidence="2" type="ORF">UFOPK2289_00473</name>
    <name evidence="3" type="ORF">UFOPK2822_01216</name>
    <name evidence="4" type="ORF">UFOPK3346_00837</name>
    <name evidence="5" type="ORF">UFOPK3670_00877</name>
    <name evidence="6" type="ORF">UFOPK4308_00924</name>
</gene>
<organism evidence="5">
    <name type="scientific">freshwater metagenome</name>
    <dbReference type="NCBI Taxonomy" id="449393"/>
    <lineage>
        <taxon>unclassified sequences</taxon>
        <taxon>metagenomes</taxon>
        <taxon>ecological metagenomes</taxon>
    </lineage>
</organism>
<evidence type="ECO:0000313" key="2">
    <source>
        <dbReference type="EMBL" id="CAB4660516.1"/>
    </source>
</evidence>
<evidence type="ECO:0000313" key="5">
    <source>
        <dbReference type="EMBL" id="CAB4924427.1"/>
    </source>
</evidence>
<evidence type="ECO:0000313" key="3">
    <source>
        <dbReference type="EMBL" id="CAB4757207.1"/>
    </source>
</evidence>
<dbReference type="AlphaFoldDB" id="A0A6J7I194"/>
<dbReference type="EMBL" id="CAFBMV010000005">
    <property type="protein sequence ID" value="CAB4924427.1"/>
    <property type="molecule type" value="Genomic_DNA"/>
</dbReference>
<reference evidence="5" key="1">
    <citation type="submission" date="2020-05" db="EMBL/GenBank/DDBJ databases">
        <authorList>
            <person name="Chiriac C."/>
            <person name="Salcher M."/>
            <person name="Ghai R."/>
            <person name="Kavagutti S V."/>
        </authorList>
    </citation>
    <scope>NUCLEOTIDE SEQUENCE</scope>
</reference>
<evidence type="ECO:0000256" key="1">
    <source>
        <dbReference type="SAM" id="Phobius"/>
    </source>
</evidence>
<dbReference type="EMBL" id="CAFBQL010000005">
    <property type="protein sequence ID" value="CAB5059476.1"/>
    <property type="molecule type" value="Genomic_DNA"/>
</dbReference>
<name>A0A6J7I194_9ZZZZ</name>
<dbReference type="EMBL" id="CAEZZC010000018">
    <property type="protein sequence ID" value="CAB4757207.1"/>
    <property type="molecule type" value="Genomic_DNA"/>
</dbReference>
<feature type="transmembrane region" description="Helical" evidence="1">
    <location>
        <begin position="20"/>
        <end position="42"/>
    </location>
</feature>
<dbReference type="EMBL" id="CAEZWT010000008">
    <property type="protein sequence ID" value="CAB4660516.1"/>
    <property type="molecule type" value="Genomic_DNA"/>
</dbReference>
<protein>
    <submittedName>
        <fullName evidence="5">Unannotated protein</fullName>
    </submittedName>
</protein>
<keyword evidence="1" id="KW-0472">Membrane</keyword>
<accession>A0A6J7I194</accession>